<dbReference type="Pfam" id="PF01471">
    <property type="entry name" value="PG_binding_1"/>
    <property type="match status" value="1"/>
</dbReference>
<sequence length="130" mass="14527">MLLHRRIGIFLITFFMISLIFAPAAMAATTLKYGSKGKEVSDLQNKLKVLGYYKGTVTTYFGDMTRDAVIKFQRDKKIKVTGIADSATWSELNKSISSKNKNTKVTLGYRVLKKGCSGSDVTELQKNWCS</sequence>
<comment type="caution">
    <text evidence="3">The sequence shown here is derived from an EMBL/GenBank/DDBJ whole genome shotgun (WGS) entry which is preliminary data.</text>
</comment>
<protein>
    <submittedName>
        <fullName evidence="3">Spore cortex-lytic protein</fullName>
    </submittedName>
</protein>
<feature type="signal peptide" evidence="1">
    <location>
        <begin position="1"/>
        <end position="27"/>
    </location>
</feature>
<dbReference type="EMBL" id="AZQP01000015">
    <property type="protein sequence ID" value="EYE88701.1"/>
    <property type="molecule type" value="Genomic_DNA"/>
</dbReference>
<keyword evidence="1" id="KW-0732">Signal</keyword>
<keyword evidence="4" id="KW-1185">Reference proteome</keyword>
<dbReference type="AlphaFoldDB" id="A0A017RVS1"/>
<organism evidence="3 4">
    <name type="scientific">Fervidicella metallireducens AeB</name>
    <dbReference type="NCBI Taxonomy" id="1403537"/>
    <lineage>
        <taxon>Bacteria</taxon>
        <taxon>Bacillati</taxon>
        <taxon>Bacillota</taxon>
        <taxon>Clostridia</taxon>
        <taxon>Eubacteriales</taxon>
        <taxon>Clostridiaceae</taxon>
        <taxon>Fervidicella</taxon>
    </lineage>
</organism>
<feature type="chain" id="PRO_5001498570" evidence="1">
    <location>
        <begin position="28"/>
        <end position="130"/>
    </location>
</feature>
<gene>
    <name evidence="3" type="ORF">Q428_06520</name>
</gene>
<evidence type="ECO:0000313" key="3">
    <source>
        <dbReference type="EMBL" id="EYE88701.1"/>
    </source>
</evidence>
<proteinExistence type="predicted"/>
<dbReference type="SUPFAM" id="SSF47090">
    <property type="entry name" value="PGBD-like"/>
    <property type="match status" value="1"/>
</dbReference>
<dbReference type="STRING" id="1403537.Q428_06520"/>
<dbReference type="InterPro" id="IPR036366">
    <property type="entry name" value="PGBDSf"/>
</dbReference>
<name>A0A017RVS1_9CLOT</name>
<evidence type="ECO:0000259" key="2">
    <source>
        <dbReference type="Pfam" id="PF01471"/>
    </source>
</evidence>
<feature type="domain" description="Peptidoglycan binding-like" evidence="2">
    <location>
        <begin position="37"/>
        <end position="91"/>
    </location>
</feature>
<reference evidence="3 4" key="1">
    <citation type="journal article" date="2014" name="Genome Announc.">
        <title>Draft Genome Sequence of Fervidicella metallireducens Strain AeBT, an Iron-Reducing Thermoanaerobe from the Great Artesian Basin.</title>
        <authorList>
            <person name="Patel B.K."/>
        </authorList>
    </citation>
    <scope>NUCLEOTIDE SEQUENCE [LARGE SCALE GENOMIC DNA]</scope>
    <source>
        <strain evidence="3 4">AeB</strain>
    </source>
</reference>
<dbReference type="InterPro" id="IPR002477">
    <property type="entry name" value="Peptidoglycan-bd-like"/>
</dbReference>
<evidence type="ECO:0000256" key="1">
    <source>
        <dbReference type="SAM" id="SignalP"/>
    </source>
</evidence>
<dbReference type="Gene3D" id="1.10.101.10">
    <property type="entry name" value="PGBD-like superfamily/PGBD"/>
    <property type="match status" value="1"/>
</dbReference>
<accession>A0A017RVS1</accession>
<evidence type="ECO:0000313" key="4">
    <source>
        <dbReference type="Proteomes" id="UP000019681"/>
    </source>
</evidence>
<dbReference type="InterPro" id="IPR036365">
    <property type="entry name" value="PGBD-like_sf"/>
</dbReference>
<dbReference type="Proteomes" id="UP000019681">
    <property type="component" value="Unassembled WGS sequence"/>
</dbReference>